<dbReference type="GeneID" id="95585695"/>
<sequence>MSKQSYGHGGTRSARAPWLVKITSPVHFAATLALGAWLQRRFDLPLPPPDLLAWIELLGGIVACLGLALAVNCFVLFARRRTTILPSGHPSQLVLTGPYRFTRNPMYLALILSYLGLTVQMGYLWGVLLLPLPWLALQFYLIPFEEGRLRAEFGRAYSEYCTRVRRWL</sequence>
<evidence type="ECO:0000256" key="1">
    <source>
        <dbReference type="ARBA" id="ARBA00004127"/>
    </source>
</evidence>
<name>A0A2S7C031_9XANT</name>
<evidence type="ECO:0000313" key="7">
    <source>
        <dbReference type="EMBL" id="WOB25489.1"/>
    </source>
</evidence>
<evidence type="ECO:0000256" key="5">
    <source>
        <dbReference type="SAM" id="Phobius"/>
    </source>
</evidence>
<dbReference type="InterPro" id="IPR052527">
    <property type="entry name" value="Metal_cation-efflux_comp"/>
</dbReference>
<accession>A0A2S7C031</accession>
<keyword evidence="4 5" id="KW-0472">Membrane</keyword>
<dbReference type="InterPro" id="IPR007318">
    <property type="entry name" value="Phopholipid_MeTrfase"/>
</dbReference>
<keyword evidence="3 5" id="KW-1133">Transmembrane helix</keyword>
<dbReference type="Pfam" id="PF04191">
    <property type="entry name" value="PEMT"/>
    <property type="match status" value="1"/>
</dbReference>
<evidence type="ECO:0000313" key="8">
    <source>
        <dbReference type="Proteomes" id="UP000238908"/>
    </source>
</evidence>
<gene>
    <name evidence="7" type="ORF">NYR99_17440</name>
    <name evidence="6" type="ORF">XdyCFBP7245_15890</name>
</gene>
<keyword evidence="6" id="KW-0489">Methyltransferase</keyword>
<dbReference type="AlphaFoldDB" id="A0A2S7C031"/>
<dbReference type="GO" id="GO:0012505">
    <property type="term" value="C:endomembrane system"/>
    <property type="evidence" value="ECO:0007669"/>
    <property type="project" value="UniProtKB-SubCell"/>
</dbReference>
<organism evidence="6 8">
    <name type="scientific">Xanthomonas dyei</name>
    <dbReference type="NCBI Taxonomy" id="743699"/>
    <lineage>
        <taxon>Bacteria</taxon>
        <taxon>Pseudomonadati</taxon>
        <taxon>Pseudomonadota</taxon>
        <taxon>Gammaproteobacteria</taxon>
        <taxon>Lysobacterales</taxon>
        <taxon>Lysobacteraceae</taxon>
        <taxon>Xanthomonas</taxon>
    </lineage>
</organism>
<keyword evidence="6" id="KW-0808">Transferase</keyword>
<dbReference type="EMBL" id="CP103840">
    <property type="protein sequence ID" value="WOB25489.1"/>
    <property type="molecule type" value="Genomic_DNA"/>
</dbReference>
<dbReference type="PANTHER" id="PTHR43847:SF1">
    <property type="entry name" value="BLL3993 PROTEIN"/>
    <property type="match status" value="1"/>
</dbReference>
<reference evidence="6 8" key="1">
    <citation type="submission" date="2016-08" db="EMBL/GenBank/DDBJ databases">
        <authorList>
            <person name="Seilhamer J.J."/>
        </authorList>
    </citation>
    <scope>NUCLEOTIDE SEQUENCE [LARGE SCALE GENOMIC DNA]</scope>
    <source>
        <strain evidence="6 8">CFBP7245</strain>
    </source>
</reference>
<dbReference type="Gene3D" id="1.20.120.1630">
    <property type="match status" value="1"/>
</dbReference>
<dbReference type="RefSeq" id="WP_104616571.1">
    <property type="nucleotide sequence ID" value="NZ_CP103837.1"/>
</dbReference>
<keyword evidence="9" id="KW-1185">Reference proteome</keyword>
<evidence type="ECO:0000256" key="2">
    <source>
        <dbReference type="ARBA" id="ARBA00022692"/>
    </source>
</evidence>
<evidence type="ECO:0000313" key="9">
    <source>
        <dbReference type="Proteomes" id="UP001304534"/>
    </source>
</evidence>
<comment type="subcellular location">
    <subcellularLocation>
        <location evidence="1">Endomembrane system</location>
        <topology evidence="1">Multi-pass membrane protein</topology>
    </subcellularLocation>
</comment>
<protein>
    <submittedName>
        <fullName evidence="7">Isoprenylcysteine carboxylmethyltransferase family protein</fullName>
    </submittedName>
    <submittedName>
        <fullName evidence="6">Protein-S-isoprenylcysteine methyltransferase</fullName>
    </submittedName>
</protein>
<evidence type="ECO:0000313" key="6">
    <source>
        <dbReference type="EMBL" id="PPU54905.1"/>
    </source>
</evidence>
<evidence type="ECO:0000256" key="3">
    <source>
        <dbReference type="ARBA" id="ARBA00022989"/>
    </source>
</evidence>
<proteinExistence type="predicted"/>
<feature type="transmembrane region" description="Helical" evidence="5">
    <location>
        <begin position="51"/>
        <end position="78"/>
    </location>
</feature>
<dbReference type="Proteomes" id="UP001304534">
    <property type="component" value="Chromosome"/>
</dbReference>
<dbReference type="GO" id="GO:0008168">
    <property type="term" value="F:methyltransferase activity"/>
    <property type="evidence" value="ECO:0007669"/>
    <property type="project" value="UniProtKB-KW"/>
</dbReference>
<evidence type="ECO:0000256" key="4">
    <source>
        <dbReference type="ARBA" id="ARBA00023136"/>
    </source>
</evidence>
<keyword evidence="2 5" id="KW-0812">Transmembrane</keyword>
<dbReference type="GO" id="GO:0032259">
    <property type="term" value="P:methylation"/>
    <property type="evidence" value="ECO:0007669"/>
    <property type="project" value="UniProtKB-KW"/>
</dbReference>
<dbReference type="PANTHER" id="PTHR43847">
    <property type="entry name" value="BLL3993 PROTEIN"/>
    <property type="match status" value="1"/>
</dbReference>
<feature type="transmembrane region" description="Helical" evidence="5">
    <location>
        <begin position="18"/>
        <end position="39"/>
    </location>
</feature>
<dbReference type="Proteomes" id="UP000238908">
    <property type="component" value="Unassembled WGS sequence"/>
</dbReference>
<dbReference type="EMBL" id="MDEE01000026">
    <property type="protein sequence ID" value="PPU54905.1"/>
    <property type="molecule type" value="Genomic_DNA"/>
</dbReference>
<reference evidence="7 9" key="2">
    <citation type="submission" date="2022-08" db="EMBL/GenBank/DDBJ databases">
        <title>Whole genome sequencing-based tracing of a 2022 introduction and outbreak of Xanthomonas hortorum pv. pelargonii.</title>
        <authorList>
            <person name="Iruegas-Bocardo F."/>
            <person name="Weisberg A.K."/>
            <person name="Riutta E.R."/>
            <person name="Kilday K."/>
            <person name="Bonkowski J.C."/>
            <person name="Creswell T."/>
            <person name="Daughtrey M.L."/>
            <person name="Rane K."/>
            <person name="Grunwald N.J."/>
            <person name="Chang J.H."/>
            <person name="Putnam M.L."/>
        </authorList>
    </citation>
    <scope>NUCLEOTIDE SEQUENCE [LARGE SCALE GENOMIC DNA]</scope>
    <source>
        <strain evidence="7 9">22-325</strain>
    </source>
</reference>